<dbReference type="Pfam" id="PF01535">
    <property type="entry name" value="PPR"/>
    <property type="match status" value="2"/>
</dbReference>
<sequence>MVLKALNLARLSLSKAFTHGSAQSLVAGYQSSYASQNNNPFSSFTNGFANRYNKGSSLQHHAAFASQTQGASGKSAQNDQLDSLAAYLVAWHKQRLSDREWRQYQFAKRIEWKAPEESAEEAAVAEAEADQAFEASQDGSEDAATRGLTRSYSSGDLESWKKVGDVMDSDVAAIAKEHEELSQARKQHAQTTLLDTEQTSKSGVERHSSSETSLSDAVFTVGSEEAPLTPTTPVSHSEQFEHHLMRLASSGKWMDIAAVFESMLRTGVKPTATAYNALLQAAINIPVGKHQRVPKALAVYSDMLKRGVAPTLPIYTQLINLLSSRTLDVQAMRKLLLTKQTRYGGEGWSMFRSDETELEILNEDDSLPLAVRIFQSAVKSYAGPLDGESYRLLISACANEGKVDDMVRVYEHMEKFQVTPLADTHVKMILAFGRSGDLKSAVETYNEYRALAIENNNGTLDMSRKDSDIYAAVVQSYLACGRIPGADRFIDRIQESLPAEQVAGLRDAVSLQAKIPQLLQANRSTDALELAEQLSPTARDLAMALVAEHAADRDDLDIAVKAFKSIVEPGQVPKSAIMALAAMHAREGSLDAHQYMWDVINFEQMQPSVEAVTLHALFLMQHGNMQGALSATREMFKLIRNDAHGSSEVTERMDESIHVLHDLTMKASVLPAEAKMDFLWLMVENGGLIRSVAEHTLARMGPEDVATLSPKDLLLLVQIQSSIVASNPQAADLASSSRLAHAIDQAAVRGVVFDERTLKLIEEALTKTKSVEISQALQSFRFPVAPVVAPTPQHAFAQAYQAPFEDSFDPYGKTTDNKGSVAITELLEKTYGKSSSHFNEALQKFRNMRRAGRHPRYFTYAKLIAAAAKEHRFTDAQEILATAYQDLPPMPQYRIVKHGWATILDSMVAACLTTGRRHLAGDYHRQLLEMGATPSANTFGLYITTLKEGAKTFDEASEAVRIFLQSKTEGVEPSSFLYNALIGKLGKARRIDDCLFYFTEMRSLGIRPTSVTYGTIVNALCRVSDEKFAEELFEEMESMPNYKPRPAPYHSLMQFFLTTKRDRSKVLAYYERMRAHRIEPTSHTFKLLIDTHATLDPVDLPAAERVLDELHASPLAAEPVHYASLIHANGCVLHDLPAARALFDRVLADRLAAPSPCLYQALFESMVANHAIAPETVDALLDDMALRRVELTPYIANSLIHGWAVAGEVDRAKKVYENVPRGRREPSTYEAMTRAFMAAERREEARGVVEEAVGRGYPAAVAGKIADLVGA</sequence>
<reference evidence="7" key="3">
    <citation type="submission" date="2025-04" db="UniProtKB">
        <authorList>
            <consortium name="RefSeq"/>
        </authorList>
    </citation>
    <scope>IDENTIFICATION</scope>
    <source>
        <strain evidence="7">CBS 781.70</strain>
    </source>
</reference>
<dbReference type="InterPro" id="IPR002885">
    <property type="entry name" value="PPR_rpt"/>
</dbReference>
<feature type="domain" description="Tetratricopeptide repeat" evidence="4">
    <location>
        <begin position="505"/>
        <end position="601"/>
    </location>
</feature>
<evidence type="ECO:0000313" key="5">
    <source>
        <dbReference type="EMBL" id="KAF1814213.1"/>
    </source>
</evidence>
<dbReference type="EMBL" id="ML975153">
    <property type="protein sequence ID" value="KAF1814213.1"/>
    <property type="molecule type" value="Genomic_DNA"/>
</dbReference>
<evidence type="ECO:0000313" key="7">
    <source>
        <dbReference type="RefSeq" id="XP_033535844.1"/>
    </source>
</evidence>
<dbReference type="InterPro" id="IPR011990">
    <property type="entry name" value="TPR-like_helical_dom_sf"/>
</dbReference>
<feature type="compositionally biased region" description="Polar residues" evidence="3">
    <location>
        <begin position="189"/>
        <end position="202"/>
    </location>
</feature>
<reference evidence="7" key="2">
    <citation type="submission" date="2020-04" db="EMBL/GenBank/DDBJ databases">
        <authorList>
            <consortium name="NCBI Genome Project"/>
        </authorList>
    </citation>
    <scope>NUCLEOTIDE SEQUENCE</scope>
    <source>
        <strain evidence="7">CBS 781.70</strain>
    </source>
</reference>
<evidence type="ECO:0000313" key="6">
    <source>
        <dbReference type="Proteomes" id="UP000504638"/>
    </source>
</evidence>
<dbReference type="OrthoDB" id="411857at2759"/>
<dbReference type="Gene3D" id="1.25.40.10">
    <property type="entry name" value="Tetratricopeptide repeat domain"/>
    <property type="match status" value="5"/>
</dbReference>
<feature type="repeat" description="PPR" evidence="2">
    <location>
        <begin position="974"/>
        <end position="1008"/>
    </location>
</feature>
<dbReference type="Pfam" id="PF24603">
    <property type="entry name" value="TPR_30"/>
    <property type="match status" value="1"/>
</dbReference>
<feature type="repeat" description="PPR" evidence="2">
    <location>
        <begin position="386"/>
        <end position="420"/>
    </location>
</feature>
<keyword evidence="1" id="KW-0677">Repeat</keyword>
<feature type="compositionally biased region" description="Low complexity" evidence="3">
    <location>
        <begin position="125"/>
        <end position="135"/>
    </location>
</feature>
<dbReference type="InterPro" id="IPR057585">
    <property type="entry name" value="TPR_dom_fungi"/>
</dbReference>
<dbReference type="Proteomes" id="UP000504638">
    <property type="component" value="Unplaced"/>
</dbReference>
<dbReference type="PROSITE" id="PS51375">
    <property type="entry name" value="PPR"/>
    <property type="match status" value="3"/>
</dbReference>
<evidence type="ECO:0000256" key="3">
    <source>
        <dbReference type="SAM" id="MobiDB-lite"/>
    </source>
</evidence>
<feature type="repeat" description="PPR" evidence="2">
    <location>
        <begin position="1009"/>
        <end position="1039"/>
    </location>
</feature>
<protein>
    <recommendedName>
        <fullName evidence="4">Tetratricopeptide repeat domain-containing protein</fullName>
    </recommendedName>
</protein>
<dbReference type="FunFam" id="1.25.40.10:FF:000266">
    <property type="entry name" value="Pentatricopeptide repeat domain-containing protein"/>
    <property type="match status" value="1"/>
</dbReference>
<dbReference type="AlphaFoldDB" id="A0A6G1G862"/>
<accession>A0A6G1G862</accession>
<evidence type="ECO:0000259" key="4">
    <source>
        <dbReference type="Pfam" id="PF24603"/>
    </source>
</evidence>
<dbReference type="RefSeq" id="XP_033535844.1">
    <property type="nucleotide sequence ID" value="XM_033676208.1"/>
</dbReference>
<evidence type="ECO:0000256" key="2">
    <source>
        <dbReference type="PROSITE-ProRule" id="PRU00708"/>
    </source>
</evidence>
<dbReference type="NCBIfam" id="TIGR00756">
    <property type="entry name" value="PPR"/>
    <property type="match status" value="3"/>
</dbReference>
<gene>
    <name evidence="5 7" type="ORF">P152DRAFT_393611</name>
</gene>
<dbReference type="PANTHER" id="PTHR47941">
    <property type="entry name" value="PENTATRICOPEPTIDE REPEAT-CONTAINING PROTEIN 3, MITOCHONDRIAL"/>
    <property type="match status" value="1"/>
</dbReference>
<name>A0A6G1G862_9PEZI</name>
<feature type="region of interest" description="Disordered" evidence="3">
    <location>
        <begin position="125"/>
        <end position="150"/>
    </location>
</feature>
<dbReference type="GeneID" id="54416778"/>
<dbReference type="Pfam" id="PF13812">
    <property type="entry name" value="PPR_3"/>
    <property type="match status" value="1"/>
</dbReference>
<organism evidence="5">
    <name type="scientific">Eremomyces bilateralis CBS 781.70</name>
    <dbReference type="NCBI Taxonomy" id="1392243"/>
    <lineage>
        <taxon>Eukaryota</taxon>
        <taxon>Fungi</taxon>
        <taxon>Dikarya</taxon>
        <taxon>Ascomycota</taxon>
        <taxon>Pezizomycotina</taxon>
        <taxon>Dothideomycetes</taxon>
        <taxon>Dothideomycetes incertae sedis</taxon>
        <taxon>Eremomycetales</taxon>
        <taxon>Eremomycetaceae</taxon>
        <taxon>Eremomyces</taxon>
    </lineage>
</organism>
<reference evidence="5 7" key="1">
    <citation type="submission" date="2020-01" db="EMBL/GenBank/DDBJ databases">
        <authorList>
            <consortium name="DOE Joint Genome Institute"/>
            <person name="Haridas S."/>
            <person name="Albert R."/>
            <person name="Binder M."/>
            <person name="Bloem J."/>
            <person name="Labutti K."/>
            <person name="Salamov A."/>
            <person name="Andreopoulos B."/>
            <person name="Baker S.E."/>
            <person name="Barry K."/>
            <person name="Bills G."/>
            <person name="Bluhm B.H."/>
            <person name="Cannon C."/>
            <person name="Castanera R."/>
            <person name="Culley D.E."/>
            <person name="Daum C."/>
            <person name="Ezra D."/>
            <person name="Gonzalez J.B."/>
            <person name="Henrissat B."/>
            <person name="Kuo A."/>
            <person name="Liang C."/>
            <person name="Lipzen A."/>
            <person name="Lutzoni F."/>
            <person name="Magnuson J."/>
            <person name="Mondo S."/>
            <person name="Nolan M."/>
            <person name="Ohm R."/>
            <person name="Pangilinan J."/>
            <person name="Park H.-J."/>
            <person name="Ramirez L."/>
            <person name="Alfaro M."/>
            <person name="Sun H."/>
            <person name="Tritt A."/>
            <person name="Yoshinaga Y."/>
            <person name="Zwiers L.-H."/>
            <person name="Turgeon B.G."/>
            <person name="Goodwin S.B."/>
            <person name="Spatafora J.W."/>
            <person name="Crous P.W."/>
            <person name="Grigoriev I.V."/>
        </authorList>
    </citation>
    <scope>NUCLEOTIDE SEQUENCE</scope>
    <source>
        <strain evidence="5 7">CBS 781.70</strain>
    </source>
</reference>
<dbReference type="Pfam" id="PF13041">
    <property type="entry name" value="PPR_2"/>
    <property type="match status" value="1"/>
</dbReference>
<proteinExistence type="predicted"/>
<feature type="region of interest" description="Disordered" evidence="3">
    <location>
        <begin position="180"/>
        <end position="214"/>
    </location>
</feature>
<evidence type="ECO:0000256" key="1">
    <source>
        <dbReference type="ARBA" id="ARBA00022737"/>
    </source>
</evidence>
<keyword evidence="6" id="KW-1185">Reference proteome</keyword>